<feature type="non-terminal residue" evidence="1">
    <location>
        <position position="129"/>
    </location>
</feature>
<organism evidence="1 2">
    <name type="scientific">Adineta steineri</name>
    <dbReference type="NCBI Taxonomy" id="433720"/>
    <lineage>
        <taxon>Eukaryota</taxon>
        <taxon>Metazoa</taxon>
        <taxon>Spiralia</taxon>
        <taxon>Gnathifera</taxon>
        <taxon>Rotifera</taxon>
        <taxon>Eurotatoria</taxon>
        <taxon>Bdelloidea</taxon>
        <taxon>Adinetida</taxon>
        <taxon>Adinetidae</taxon>
        <taxon>Adineta</taxon>
    </lineage>
</organism>
<evidence type="ECO:0000313" key="1">
    <source>
        <dbReference type="EMBL" id="CAF4360139.1"/>
    </source>
</evidence>
<name>A0A820LN85_9BILA</name>
<reference evidence="1" key="1">
    <citation type="submission" date="2021-02" db="EMBL/GenBank/DDBJ databases">
        <authorList>
            <person name="Nowell W R."/>
        </authorList>
    </citation>
    <scope>NUCLEOTIDE SEQUENCE</scope>
</reference>
<comment type="caution">
    <text evidence="1">The sequence shown here is derived from an EMBL/GenBank/DDBJ whole genome shotgun (WGS) entry which is preliminary data.</text>
</comment>
<dbReference type="AlphaFoldDB" id="A0A820LN85"/>
<dbReference type="EMBL" id="CAJOAY010022725">
    <property type="protein sequence ID" value="CAF4360139.1"/>
    <property type="molecule type" value="Genomic_DNA"/>
</dbReference>
<gene>
    <name evidence="1" type="ORF">OKA104_LOCUS49276</name>
</gene>
<dbReference type="Proteomes" id="UP000663881">
    <property type="component" value="Unassembled WGS sequence"/>
</dbReference>
<sequence length="129" mass="14892">YLLTLKTDLYEQPDDDNIYVEPREDDLSDINTHFDGSEEALRCIAQKSSHTIRLAKLHNDLLTLKTFITQKLNENSKDLINANKQINVLKRNLDKQPNDNDPDSTLSVRYNRSFASDRSMADVRIILIT</sequence>
<accession>A0A820LN85</accession>
<evidence type="ECO:0000313" key="2">
    <source>
        <dbReference type="Proteomes" id="UP000663881"/>
    </source>
</evidence>
<protein>
    <submittedName>
        <fullName evidence="1">Uncharacterized protein</fullName>
    </submittedName>
</protein>
<proteinExistence type="predicted"/>
<feature type="non-terminal residue" evidence="1">
    <location>
        <position position="1"/>
    </location>
</feature>